<evidence type="ECO:0000313" key="3">
    <source>
        <dbReference type="Proteomes" id="UP000487117"/>
    </source>
</evidence>
<dbReference type="InterPro" id="IPR052042">
    <property type="entry name" value="Tail_sheath_structural"/>
</dbReference>
<evidence type="ECO:0000313" key="2">
    <source>
        <dbReference type="EMBL" id="KAF1017667.1"/>
    </source>
</evidence>
<evidence type="ECO:0000256" key="1">
    <source>
        <dbReference type="SAM" id="MobiDB-lite"/>
    </source>
</evidence>
<feature type="region of interest" description="Disordered" evidence="1">
    <location>
        <begin position="199"/>
        <end position="236"/>
    </location>
</feature>
<dbReference type="PANTHER" id="PTHR35861:SF1">
    <property type="entry name" value="PHAGE TAIL SHEATH PROTEIN"/>
    <property type="match status" value="1"/>
</dbReference>
<name>A0A7V8JNF3_STEMA</name>
<comment type="caution">
    <text evidence="2">The sequence shown here is derived from an EMBL/GenBank/DDBJ whole genome shotgun (WGS) entry which is preliminary data.</text>
</comment>
<organism evidence="2 3">
    <name type="scientific">Stenotrophomonas maltophilia</name>
    <name type="common">Pseudomonas maltophilia</name>
    <name type="synonym">Xanthomonas maltophilia</name>
    <dbReference type="NCBI Taxonomy" id="40324"/>
    <lineage>
        <taxon>Bacteria</taxon>
        <taxon>Pseudomonadati</taxon>
        <taxon>Pseudomonadota</taxon>
        <taxon>Gammaproteobacteria</taxon>
        <taxon>Lysobacterales</taxon>
        <taxon>Lysobacteraceae</taxon>
        <taxon>Stenotrophomonas</taxon>
        <taxon>Stenotrophomonas maltophilia group</taxon>
    </lineage>
</organism>
<dbReference type="AlphaFoldDB" id="A0A7V8JNF3"/>
<accession>A0A7V8JNF3</accession>
<feature type="compositionally biased region" description="Polar residues" evidence="1">
    <location>
        <begin position="222"/>
        <end position="236"/>
    </location>
</feature>
<dbReference type="PANTHER" id="PTHR35861">
    <property type="match status" value="1"/>
</dbReference>
<feature type="compositionally biased region" description="Polar residues" evidence="1">
    <location>
        <begin position="199"/>
        <end position="208"/>
    </location>
</feature>
<proteinExistence type="predicted"/>
<reference evidence="3" key="1">
    <citation type="journal article" date="2020" name="MBio">
        <title>Horizontal gene transfer to a defensive symbiont with a reduced genome amongst a multipartite beetle microbiome.</title>
        <authorList>
            <person name="Waterworth S.C."/>
            <person name="Florez L.V."/>
            <person name="Rees E.R."/>
            <person name="Hertweck C."/>
            <person name="Kaltenpoth M."/>
            <person name="Kwan J.C."/>
        </authorList>
    </citation>
    <scope>NUCLEOTIDE SEQUENCE [LARGE SCALE GENOMIC DNA]</scope>
</reference>
<dbReference type="Proteomes" id="UP000487117">
    <property type="component" value="Unassembled WGS sequence"/>
</dbReference>
<gene>
    <name evidence="2" type="primary">gpFI_2</name>
    <name evidence="2" type="ORF">GAK31_00935</name>
</gene>
<dbReference type="EMBL" id="WNDS01000001">
    <property type="protein sequence ID" value="KAF1017667.1"/>
    <property type="molecule type" value="Genomic_DNA"/>
</dbReference>
<protein>
    <submittedName>
        <fullName evidence="2">Putative prophage major tail sheath protein</fullName>
    </submittedName>
</protein>
<sequence>MSTEFLHGVEVLTIDDGVRPIQTASSSVIGIVGTAPRADAVEFPINTPVMVAGSRAKAAKLLKLDPDDARGDGTLPEALDSIFDQTGAAVIVVRVEEGASEAETLSHVLGGANATTGGYEGIQALLAAKSVTGYKPRILCAPGFTHQSVVGGITAVKVTDGGEGYKEAPTVKFSGGEGSGAAAEAMLKDGKVSEIKITNPGSGYTSAPTVDLLGGRAGGSAHSRQANCQSQGDGQD</sequence>